<evidence type="ECO:0000256" key="6">
    <source>
        <dbReference type="ARBA" id="ARBA00038076"/>
    </source>
</evidence>
<reference evidence="9" key="1">
    <citation type="journal article" date="2015" name="PeerJ">
        <title>First genomic representation of candidate bacterial phylum KSB3 points to enhanced environmental sensing as a trigger of wastewater bulking.</title>
        <authorList>
            <person name="Sekiguchi Y."/>
            <person name="Ohashi A."/>
            <person name="Parks D.H."/>
            <person name="Yamauchi T."/>
            <person name="Tyson G.W."/>
            <person name="Hugenholtz P."/>
        </authorList>
    </citation>
    <scope>NUCLEOTIDE SEQUENCE [LARGE SCALE GENOMIC DNA]</scope>
</reference>
<keyword evidence="10" id="KW-1185">Reference proteome</keyword>
<evidence type="ECO:0000256" key="4">
    <source>
        <dbReference type="ARBA" id="ARBA00022989"/>
    </source>
</evidence>
<evidence type="ECO:0000313" key="9">
    <source>
        <dbReference type="EMBL" id="GAK50496.1"/>
    </source>
</evidence>
<dbReference type="Pfam" id="PF02687">
    <property type="entry name" value="FtsX"/>
    <property type="match status" value="1"/>
</dbReference>
<dbReference type="InterPro" id="IPR003838">
    <property type="entry name" value="ABC3_permease_C"/>
</dbReference>
<dbReference type="HOGENOM" id="CLU_036078_0_0_0"/>
<gene>
    <name evidence="9" type="ORF">U14_01727</name>
</gene>
<keyword evidence="4 7" id="KW-1133">Transmembrane helix</keyword>
<dbReference type="GO" id="GO:0022857">
    <property type="term" value="F:transmembrane transporter activity"/>
    <property type="evidence" value="ECO:0007669"/>
    <property type="project" value="TreeGrafter"/>
</dbReference>
<feature type="transmembrane region" description="Helical" evidence="7">
    <location>
        <begin position="485"/>
        <end position="506"/>
    </location>
</feature>
<comment type="similarity">
    <text evidence="6">Belongs to the ABC-4 integral membrane protein family.</text>
</comment>
<dbReference type="PANTHER" id="PTHR30572">
    <property type="entry name" value="MEMBRANE COMPONENT OF TRANSPORTER-RELATED"/>
    <property type="match status" value="1"/>
</dbReference>
<feature type="transmembrane region" description="Helical" evidence="7">
    <location>
        <begin position="385"/>
        <end position="409"/>
    </location>
</feature>
<feature type="domain" description="ABC3 transporter permease C-terminal" evidence="8">
    <location>
        <begin position="387"/>
        <end position="516"/>
    </location>
</feature>
<sequence>MLIWKIAWRNLWRHRGKSLVIGLILFLGAFLMTVGNAIIEGAKEGMSENMVARFTGHLVLKAANEKENDVWNTMSSLKVIPDYPGLKALLQQQDFIESFAPMTRGMAMILNPDGNSDDTYVFGVNFEDYQRTFLENVTPVEGRLLRNGERGLLITEYTREHIFDDNGFWIAPEGMTVEQTALLADQAAQKKLKGVNPEYLADAKKKYDRGELKTVNELIIMGVGSSSFGSDVRVPIKGIFEFKNMHTVWQEATFMDIETFREAFGYISAANNAVELTDQQQAVLNTDAMDDLFQSDVVQETEIQTEGYNLTELQQQTQRADVHIDADQGAYNIVAVKVKPGMTLEEAKTRLQQILDAAGIRVTALTWKQGISAVSQFASITQGALLVFVVFIFFVAIIVIMNTLSMAAIERVAEIGMMRAVGAQKWFVTKMFLSETFILSFIFGGAGILIGIITCIALSAMGIAVSENELVSLMFGGDTFNPIVTPWNMVLGILQLSVVTVLAVVYPMLIARKITPLEAISRD</sequence>
<accession>A0A0S6VSV5</accession>
<organism evidence="9">
    <name type="scientific">Candidatus Moduliflexus flocculans</name>
    <dbReference type="NCBI Taxonomy" id="1499966"/>
    <lineage>
        <taxon>Bacteria</taxon>
        <taxon>Candidatus Moduliflexota</taxon>
        <taxon>Candidatus Moduliflexia</taxon>
        <taxon>Candidatus Moduliflexales</taxon>
        <taxon>Candidatus Moduliflexaceae</taxon>
    </lineage>
</organism>
<evidence type="ECO:0000256" key="1">
    <source>
        <dbReference type="ARBA" id="ARBA00004651"/>
    </source>
</evidence>
<dbReference type="AlphaFoldDB" id="A0A0S6VSV5"/>
<comment type="subcellular location">
    <subcellularLocation>
        <location evidence="1">Cell membrane</location>
        <topology evidence="1">Multi-pass membrane protein</topology>
    </subcellularLocation>
</comment>
<name>A0A0S6VSV5_9BACT</name>
<keyword evidence="5 7" id="KW-0472">Membrane</keyword>
<protein>
    <submittedName>
        <fullName evidence="9">ABC transporter, permease protein</fullName>
    </submittedName>
</protein>
<evidence type="ECO:0000256" key="5">
    <source>
        <dbReference type="ARBA" id="ARBA00023136"/>
    </source>
</evidence>
<dbReference type="Proteomes" id="UP000030700">
    <property type="component" value="Unassembled WGS sequence"/>
</dbReference>
<evidence type="ECO:0000256" key="2">
    <source>
        <dbReference type="ARBA" id="ARBA00022475"/>
    </source>
</evidence>
<dbReference type="InterPro" id="IPR050250">
    <property type="entry name" value="Macrolide_Exporter_MacB"/>
</dbReference>
<dbReference type="STRING" id="1499966.U14_01727"/>
<keyword evidence="2" id="KW-1003">Cell membrane</keyword>
<dbReference type="PANTHER" id="PTHR30572:SF4">
    <property type="entry name" value="ABC TRANSPORTER PERMEASE YTRF"/>
    <property type="match status" value="1"/>
</dbReference>
<evidence type="ECO:0000256" key="3">
    <source>
        <dbReference type="ARBA" id="ARBA00022692"/>
    </source>
</evidence>
<dbReference type="GO" id="GO:0005886">
    <property type="term" value="C:plasma membrane"/>
    <property type="evidence" value="ECO:0007669"/>
    <property type="project" value="UniProtKB-SubCell"/>
</dbReference>
<dbReference type="EMBL" id="DF820456">
    <property type="protein sequence ID" value="GAK50496.1"/>
    <property type="molecule type" value="Genomic_DNA"/>
</dbReference>
<evidence type="ECO:0000313" key="10">
    <source>
        <dbReference type="Proteomes" id="UP000030700"/>
    </source>
</evidence>
<proteinExistence type="inferred from homology"/>
<evidence type="ECO:0000259" key="8">
    <source>
        <dbReference type="Pfam" id="PF02687"/>
    </source>
</evidence>
<feature type="transmembrane region" description="Helical" evidence="7">
    <location>
        <begin position="437"/>
        <end position="465"/>
    </location>
</feature>
<keyword evidence="3 7" id="KW-0812">Transmembrane</keyword>
<evidence type="ECO:0000256" key="7">
    <source>
        <dbReference type="SAM" id="Phobius"/>
    </source>
</evidence>